<accession>A0A1F6XMY4</accession>
<sequence length="334" mass="39535">MRSIYKTYKTGIIKLGKDELFYKILNEKDFNSEVVGYKALLNHYPVPKLLSYIKINKDSYCMLFKREISVGVEKGLLVDLFASKKKLEKDFLKIIKLYREVFLKTLNQTKYISCNIFFSDRVNGRLPKYYNKVFLNKKFSFSLNGKGVNIKLEDSIKEIQKYFKRKIFFWSVISQCDPSDLNIAIKPIVFDYTAGGNVPIMAEFATFFWCQLFHGNYLALKYNPKSFTNHRAIYKKIDKVIMKKDKIIHTPMKLRKEFLEMYIKEVINPCFYKIGNNYPDWFTDFKNFLAMRIIGVYNISKMDKKDMLLSLGYLSIFYNAKDIKKPEDLLELID</sequence>
<name>A0A1F6XMY4_9BACT</name>
<evidence type="ECO:0000313" key="1">
    <source>
        <dbReference type="EMBL" id="OGI95462.1"/>
    </source>
</evidence>
<dbReference type="EMBL" id="MFVE01000005">
    <property type="protein sequence ID" value="OGI95462.1"/>
    <property type="molecule type" value="Genomic_DNA"/>
</dbReference>
<dbReference type="AlphaFoldDB" id="A0A1F6XMY4"/>
<gene>
    <name evidence="1" type="ORF">A2917_02795</name>
</gene>
<proteinExistence type="predicted"/>
<evidence type="ECO:0000313" key="2">
    <source>
        <dbReference type="Proteomes" id="UP000178104"/>
    </source>
</evidence>
<reference evidence="1 2" key="1">
    <citation type="journal article" date="2016" name="Nat. Commun.">
        <title>Thousands of microbial genomes shed light on interconnected biogeochemical processes in an aquifer system.</title>
        <authorList>
            <person name="Anantharaman K."/>
            <person name="Brown C.T."/>
            <person name="Hug L.A."/>
            <person name="Sharon I."/>
            <person name="Castelle C.J."/>
            <person name="Probst A.J."/>
            <person name="Thomas B.C."/>
            <person name="Singh A."/>
            <person name="Wilkins M.J."/>
            <person name="Karaoz U."/>
            <person name="Brodie E.L."/>
            <person name="Williams K.H."/>
            <person name="Hubbard S.S."/>
            <person name="Banfield J.F."/>
        </authorList>
    </citation>
    <scope>NUCLEOTIDE SEQUENCE [LARGE SCALE GENOMIC DNA]</scope>
</reference>
<comment type="caution">
    <text evidence="1">The sequence shown here is derived from an EMBL/GenBank/DDBJ whole genome shotgun (WGS) entry which is preliminary data.</text>
</comment>
<protein>
    <submittedName>
        <fullName evidence="1">Uncharacterized protein</fullName>
    </submittedName>
</protein>
<organism evidence="1 2">
    <name type="scientific">Candidatus Nomurabacteria bacterium RIFCSPLOWO2_01_FULL_42_17</name>
    <dbReference type="NCBI Taxonomy" id="1801780"/>
    <lineage>
        <taxon>Bacteria</taxon>
        <taxon>Candidatus Nomuraibacteriota</taxon>
    </lineage>
</organism>
<dbReference type="Proteomes" id="UP000178104">
    <property type="component" value="Unassembled WGS sequence"/>
</dbReference>